<dbReference type="EMBL" id="OZ020096">
    <property type="protein sequence ID" value="CAK9255777.1"/>
    <property type="molecule type" value="Genomic_DNA"/>
</dbReference>
<organism evidence="2 3">
    <name type="scientific">Sphagnum jensenii</name>
    <dbReference type="NCBI Taxonomy" id="128206"/>
    <lineage>
        <taxon>Eukaryota</taxon>
        <taxon>Viridiplantae</taxon>
        <taxon>Streptophyta</taxon>
        <taxon>Embryophyta</taxon>
        <taxon>Bryophyta</taxon>
        <taxon>Sphagnophytina</taxon>
        <taxon>Sphagnopsida</taxon>
        <taxon>Sphagnales</taxon>
        <taxon>Sphagnaceae</taxon>
        <taxon>Sphagnum</taxon>
    </lineage>
</organism>
<feature type="compositionally biased region" description="Basic and acidic residues" evidence="1">
    <location>
        <begin position="33"/>
        <end position="49"/>
    </location>
</feature>
<feature type="compositionally biased region" description="Polar residues" evidence="1">
    <location>
        <begin position="1"/>
        <end position="16"/>
    </location>
</feature>
<accession>A0ABP0VQV0</accession>
<sequence>MQLSNSIAEGIQTTTVGHYRKLPNGPGETTTEEQSKDQSFRQVERDGMRLLHASNKSKGDDSPSPNSKAELLRVR</sequence>
<dbReference type="Proteomes" id="UP001497444">
    <property type="component" value="Chromosome 1"/>
</dbReference>
<evidence type="ECO:0000256" key="1">
    <source>
        <dbReference type="SAM" id="MobiDB-lite"/>
    </source>
</evidence>
<protein>
    <submittedName>
        <fullName evidence="2">Uncharacterized protein</fullName>
    </submittedName>
</protein>
<feature type="region of interest" description="Disordered" evidence="1">
    <location>
        <begin position="1"/>
        <end position="75"/>
    </location>
</feature>
<evidence type="ECO:0000313" key="3">
    <source>
        <dbReference type="Proteomes" id="UP001497444"/>
    </source>
</evidence>
<keyword evidence="3" id="KW-1185">Reference proteome</keyword>
<name>A0ABP0VQV0_9BRYO</name>
<reference evidence="2 3" key="1">
    <citation type="submission" date="2024-02" db="EMBL/GenBank/DDBJ databases">
        <authorList>
            <consortium name="ELIXIR-Norway"/>
            <consortium name="Elixir Norway"/>
        </authorList>
    </citation>
    <scope>NUCLEOTIDE SEQUENCE [LARGE SCALE GENOMIC DNA]</scope>
</reference>
<gene>
    <name evidence="2" type="ORF">CSSPJE1EN1_LOCUS1255</name>
</gene>
<proteinExistence type="predicted"/>
<evidence type="ECO:0000313" key="2">
    <source>
        <dbReference type="EMBL" id="CAK9255777.1"/>
    </source>
</evidence>